<protein>
    <recommendedName>
        <fullName evidence="3">Ig-like domain (Group 3)</fullName>
    </recommendedName>
</protein>
<comment type="caution">
    <text evidence="1">The sequence shown here is derived from an EMBL/GenBank/DDBJ whole genome shotgun (WGS) entry which is preliminary data.</text>
</comment>
<reference evidence="1 2" key="1">
    <citation type="submission" date="2020-04" db="EMBL/GenBank/DDBJ databases">
        <title>Molecular characterization of pseudomonads from Agaricus bisporus reveal novel blotch 2 pathogens in Western Europe.</title>
        <authorList>
            <person name="Taparia T."/>
            <person name="Krijger M."/>
            <person name="Haynes E."/>
            <person name="Elpinstone J.G."/>
            <person name="Noble R."/>
            <person name="Van Der Wolf J."/>
        </authorList>
    </citation>
    <scope>NUCLEOTIDE SEQUENCE [LARGE SCALE GENOMIC DNA]</scope>
    <source>
        <strain evidence="1 2">H7001</strain>
    </source>
</reference>
<evidence type="ECO:0008006" key="3">
    <source>
        <dbReference type="Google" id="ProtNLM"/>
    </source>
</evidence>
<feature type="non-terminal residue" evidence="1">
    <location>
        <position position="1"/>
    </location>
</feature>
<name>A0A7Y7XKH2_9PSED</name>
<accession>A0A7Y7XKH2</accession>
<evidence type="ECO:0000313" key="2">
    <source>
        <dbReference type="Proteomes" id="UP000539985"/>
    </source>
</evidence>
<proteinExistence type="predicted"/>
<gene>
    <name evidence="1" type="ORF">HX882_32050</name>
</gene>
<organism evidence="1 2">
    <name type="scientific">Pseudomonas gingeri</name>
    <dbReference type="NCBI Taxonomy" id="117681"/>
    <lineage>
        <taxon>Bacteria</taxon>
        <taxon>Pseudomonadati</taxon>
        <taxon>Pseudomonadota</taxon>
        <taxon>Gammaproteobacteria</taxon>
        <taxon>Pseudomonadales</taxon>
        <taxon>Pseudomonadaceae</taxon>
        <taxon>Pseudomonas</taxon>
    </lineage>
</organism>
<evidence type="ECO:0000313" key="1">
    <source>
        <dbReference type="EMBL" id="NWC00514.1"/>
    </source>
</evidence>
<dbReference type="Proteomes" id="UP000539985">
    <property type="component" value="Unassembled WGS sequence"/>
</dbReference>
<dbReference type="EMBL" id="JACAQB010000031">
    <property type="protein sequence ID" value="NWC00514.1"/>
    <property type="molecule type" value="Genomic_DNA"/>
</dbReference>
<sequence length="1398" mass="149060">QYESGGVLDPDDVPLTGTQLTVLQYTGQIEKDVVHILWWGSITGRYRDQITLNSVTDKIDVPFTIPKALVEGNRGGTVQALYWVKRANGHVSPSAILLMSIGAAMDLLAPSVKEATGTAPTQQLNPVAASTALTVVIPNYGLQPGDEVRVTWAGTAGEGSYVTPVQELPPNREIDIPMEVIAYNLGEPVTVSYTVTRNGDESLPSDLLTLTVLDMPADALEPSKPRILEAANNGAGPELNVSNLTGDATVRIDSWPLIAQGQRIWLRLVGTKDDGSGYEKLWGGASNWVSAEWYRQGYGEKIVPESELRALRDGSTLTLEFKASFNQSLDEDQATLFPLRTYTVNAIALEAPNISDIRDSKRSIVDKITADTSVTVTGTGSSGQDIQLRDGSDDIGPVITIPATGTTWDATLTGLTVRAYSLKARALYGTGIPDSQAKAFIVTTASIPTLDNVKDDKGAEINEGDFTTSLLIDVNGTASRDQEVEIYDGNGATAELKGTTKADPVTGRWSLPDIAVTPKVHRFYAKALYNTGGTVYSNVRNFTVIDILNLPPSVKEATGTAPTQQLNPMAATTELTVVIPNYGIQPGDQVRVTWTGTAGAGSHTTQVQALPDSREITLPVSVIAYNLGKPVTVTYRVTHNGKESDPSALLNLTVQSFTENDLLGSKPKLLQAANNGEGSELDLNTLNADAKCRLTIWPHLASGQDIWLRLKGTKADGTVPYDLTIWNPPPRGPATSQSWLDAGFYDTTVPYSYLKDLKDGSTLTIEFKADLSQTTNEANATTFPLRTYTVRAIALVAPTLDDITDSKGSVVGGTTFESSVTVTGTGSSGQQIQLRDGDSNIGSVITIPTSGTTWDAPLTGLNPKAYSLKARPLYGTGLPDSDAKTFTVATAVVPEILSVVGRPSNTEIPDNSSTMDTQVFLIGKSIGSESIQLFDGTTPIGIYTATGGNWNTSDLIPVGQGRHSFTAQALYGNNPVSLPRTFTVSGGASPTLIDISDSKGSVVGKFTVENSVTVTGTGSSGGEIQLLDNTTNIGSPFRVPDNSTTWSTPLNNLTSKAYNIKAKALYGNGLPESAVKTFNVTAMVRPSITNVGTASGAEVPDGGVTDQVNVTLFGKASINQRVEIFDGTTLKDTVGTNGSGDWSLHQNGLEQRLHSFTAKALYDSNPVSDPRTFTVQTATLPPYITAVRDPATSSLIPDGGYTSATTVDVIGRAPSNERLQVYDNTTYRADVGVDGNGNWNLLVGALTSGPHLFKARALYGNNPESNIWGINVEEPEVGPKLTFPYFRAKGITNSLDYRADTTNNKLPAPFFNIIVGSYYNAEVMVEVHRALVAGESYNIDFNVTPVGSARISVVGPLSPGQYWRIVGPGTNFKYMNTTHIIAADPNGNWPRTTWGVVT</sequence>